<dbReference type="EMBL" id="CM009297">
    <property type="protein sequence ID" value="RQO94126.1"/>
    <property type="molecule type" value="Genomic_DNA"/>
</dbReference>
<comment type="caution">
    <text evidence="2">Lacks conserved residue(s) required for the propagation of feature annotation.</text>
</comment>
<evidence type="ECO:0000259" key="4">
    <source>
        <dbReference type="PROSITE" id="PS50067"/>
    </source>
</evidence>
<keyword evidence="6" id="KW-1185">Reference proteome</keyword>
<reference evidence="5 6" key="1">
    <citation type="journal article" date="2006" name="Science">
        <title>The genome of black cottonwood, Populus trichocarpa (Torr. &amp; Gray).</title>
        <authorList>
            <person name="Tuskan G.A."/>
            <person name="Difazio S."/>
            <person name="Jansson S."/>
            <person name="Bohlmann J."/>
            <person name="Grigoriev I."/>
            <person name="Hellsten U."/>
            <person name="Putnam N."/>
            <person name="Ralph S."/>
            <person name="Rombauts S."/>
            <person name="Salamov A."/>
            <person name="Schein J."/>
            <person name="Sterck L."/>
            <person name="Aerts A."/>
            <person name="Bhalerao R.R."/>
            <person name="Bhalerao R.P."/>
            <person name="Blaudez D."/>
            <person name="Boerjan W."/>
            <person name="Brun A."/>
            <person name="Brunner A."/>
            <person name="Busov V."/>
            <person name="Campbell M."/>
            <person name="Carlson J."/>
            <person name="Chalot M."/>
            <person name="Chapman J."/>
            <person name="Chen G.L."/>
            <person name="Cooper D."/>
            <person name="Coutinho P.M."/>
            <person name="Couturier J."/>
            <person name="Covert S."/>
            <person name="Cronk Q."/>
            <person name="Cunningham R."/>
            <person name="Davis J."/>
            <person name="Degroeve S."/>
            <person name="Dejardin A."/>
            <person name="Depamphilis C."/>
            <person name="Detter J."/>
            <person name="Dirks B."/>
            <person name="Dubchak I."/>
            <person name="Duplessis S."/>
            <person name="Ehlting J."/>
            <person name="Ellis B."/>
            <person name="Gendler K."/>
            <person name="Goodstein D."/>
            <person name="Gribskov M."/>
            <person name="Grimwood J."/>
            <person name="Groover A."/>
            <person name="Gunter L."/>
            <person name="Hamberger B."/>
            <person name="Heinze B."/>
            <person name="Helariutta Y."/>
            <person name="Henrissat B."/>
            <person name="Holligan D."/>
            <person name="Holt R."/>
            <person name="Huang W."/>
            <person name="Islam-Faridi N."/>
            <person name="Jones S."/>
            <person name="Jones-Rhoades M."/>
            <person name="Jorgensen R."/>
            <person name="Joshi C."/>
            <person name="Kangasjarvi J."/>
            <person name="Karlsson J."/>
            <person name="Kelleher C."/>
            <person name="Kirkpatrick R."/>
            <person name="Kirst M."/>
            <person name="Kohler A."/>
            <person name="Kalluri U."/>
            <person name="Larimer F."/>
            <person name="Leebens-Mack J."/>
            <person name="Leple J.C."/>
            <person name="Locascio P."/>
            <person name="Lou Y."/>
            <person name="Lucas S."/>
            <person name="Martin F."/>
            <person name="Montanini B."/>
            <person name="Napoli C."/>
            <person name="Nelson D.R."/>
            <person name="Nelson C."/>
            <person name="Nieminen K."/>
            <person name="Nilsson O."/>
            <person name="Pereda V."/>
            <person name="Peter G."/>
            <person name="Philippe R."/>
            <person name="Pilate G."/>
            <person name="Poliakov A."/>
            <person name="Razumovskaya J."/>
            <person name="Richardson P."/>
            <person name="Rinaldi C."/>
            <person name="Ritland K."/>
            <person name="Rouze P."/>
            <person name="Ryaboy D."/>
            <person name="Schmutz J."/>
            <person name="Schrader J."/>
            <person name="Segerman B."/>
            <person name="Shin H."/>
            <person name="Siddiqui A."/>
            <person name="Sterky F."/>
            <person name="Terry A."/>
            <person name="Tsai C.J."/>
            <person name="Uberbacher E."/>
            <person name="Unneberg P."/>
            <person name="Vahala J."/>
            <person name="Wall K."/>
            <person name="Wessler S."/>
            <person name="Yang G."/>
            <person name="Yin T."/>
            <person name="Douglas C."/>
            <person name="Marra M."/>
            <person name="Sandberg G."/>
            <person name="Van de Peer Y."/>
            <person name="Rokhsar D."/>
        </authorList>
    </citation>
    <scope>NUCLEOTIDE SEQUENCE [LARGE SCALE GENOMIC DNA]</scope>
    <source>
        <strain evidence="6">cv. Nisqually</strain>
    </source>
</reference>
<dbReference type="SUPFAM" id="SSF52540">
    <property type="entry name" value="P-loop containing nucleoside triphosphate hydrolases"/>
    <property type="match status" value="1"/>
</dbReference>
<dbReference type="GO" id="GO:0007018">
    <property type="term" value="P:microtubule-based movement"/>
    <property type="evidence" value="ECO:0007669"/>
    <property type="project" value="InterPro"/>
</dbReference>
<dbReference type="PROSITE" id="PS50067">
    <property type="entry name" value="KINESIN_MOTOR_2"/>
    <property type="match status" value="1"/>
</dbReference>
<accession>A0A3N7FCG8</accession>
<evidence type="ECO:0000256" key="1">
    <source>
        <dbReference type="ARBA" id="ARBA00023175"/>
    </source>
</evidence>
<keyword evidence="1" id="KW-0505">Motor protein</keyword>
<dbReference type="InterPro" id="IPR001752">
    <property type="entry name" value="Kinesin_motor_dom"/>
</dbReference>
<dbReference type="Proteomes" id="UP000006729">
    <property type="component" value="Chromosome 8"/>
</dbReference>
<proteinExistence type="inferred from homology"/>
<feature type="region of interest" description="Disordered" evidence="3">
    <location>
        <begin position="30"/>
        <end position="54"/>
    </location>
</feature>
<dbReference type="InterPro" id="IPR036961">
    <property type="entry name" value="Kinesin_motor_dom_sf"/>
</dbReference>
<dbReference type="STRING" id="3694.A0A3N7FCG8"/>
<name>A0A3N7FCG8_POPTR</name>
<feature type="domain" description="Kinesin motor" evidence="4">
    <location>
        <begin position="58"/>
        <end position="135"/>
    </location>
</feature>
<gene>
    <name evidence="5" type="ORF">POPTR_008G035450</name>
</gene>
<feature type="compositionally biased region" description="Low complexity" evidence="3">
    <location>
        <begin position="37"/>
        <end position="47"/>
    </location>
</feature>
<dbReference type="InterPro" id="IPR027417">
    <property type="entry name" value="P-loop_NTPase"/>
</dbReference>
<dbReference type="GO" id="GO:0008017">
    <property type="term" value="F:microtubule binding"/>
    <property type="evidence" value="ECO:0007669"/>
    <property type="project" value="InterPro"/>
</dbReference>
<organism evidence="5 6">
    <name type="scientific">Populus trichocarpa</name>
    <name type="common">Western balsam poplar</name>
    <name type="synonym">Populus balsamifera subsp. trichocarpa</name>
    <dbReference type="NCBI Taxonomy" id="3694"/>
    <lineage>
        <taxon>Eukaryota</taxon>
        <taxon>Viridiplantae</taxon>
        <taxon>Streptophyta</taxon>
        <taxon>Embryophyta</taxon>
        <taxon>Tracheophyta</taxon>
        <taxon>Spermatophyta</taxon>
        <taxon>Magnoliopsida</taxon>
        <taxon>eudicotyledons</taxon>
        <taxon>Gunneridae</taxon>
        <taxon>Pentapetalae</taxon>
        <taxon>rosids</taxon>
        <taxon>fabids</taxon>
        <taxon>Malpighiales</taxon>
        <taxon>Salicaceae</taxon>
        <taxon>Saliceae</taxon>
        <taxon>Populus</taxon>
    </lineage>
</organism>
<dbReference type="GO" id="GO:0003777">
    <property type="term" value="F:microtubule motor activity"/>
    <property type="evidence" value="ECO:0007669"/>
    <property type="project" value="InterPro"/>
</dbReference>
<evidence type="ECO:0000256" key="3">
    <source>
        <dbReference type="SAM" id="MobiDB-lite"/>
    </source>
</evidence>
<evidence type="ECO:0000313" key="6">
    <source>
        <dbReference type="Proteomes" id="UP000006729"/>
    </source>
</evidence>
<protein>
    <recommendedName>
        <fullName evidence="4">Kinesin motor domain-containing protein</fullName>
    </recommendedName>
</protein>
<sequence length="135" mass="15615">MDLLHLPLRIQEMEIHDKIIVTATILFRSKAPPPPSRRSVTPTSSRSHSLDFDNDNGRVRVAARLRPRNAEELILDADFNDCVELLPELKRLKLKKNNWSSESYRFDKDFTETASQKRVYEAVVKPVVVECVERV</sequence>
<dbReference type="InParanoid" id="A0A3N7FCG8"/>
<dbReference type="AlphaFoldDB" id="A0A3N7FCG8"/>
<evidence type="ECO:0000313" key="5">
    <source>
        <dbReference type="EMBL" id="RQO94126.1"/>
    </source>
</evidence>
<comment type="similarity">
    <text evidence="2">Belongs to the TRAFAC class myosin-kinesin ATPase superfamily. Kinesin family.</text>
</comment>
<evidence type="ECO:0000256" key="2">
    <source>
        <dbReference type="PROSITE-ProRule" id="PRU00283"/>
    </source>
</evidence>
<dbReference type="Gene3D" id="3.40.850.10">
    <property type="entry name" value="Kinesin motor domain"/>
    <property type="match status" value="1"/>
</dbReference>
<dbReference type="GO" id="GO:0005524">
    <property type="term" value="F:ATP binding"/>
    <property type="evidence" value="ECO:0007669"/>
    <property type="project" value="InterPro"/>
</dbReference>